<dbReference type="AlphaFoldDB" id="A0A7D8Z142"/>
<sequence length="246" mass="27381">MAAPKKHIVFDVIGTLQLRAEGIKPLLFGYACHHSMPYLTSHIRIETAEREYAYLSVSSTTGYTPFYKAFAPLFYRVLWMFGISTPREFASDEDKDFIIQSFTALRMRPGAAECISHLCANGFTVWGYTAGDVATVGQYFADAGIEMLVGNLLSCDMYGVGKPDKESYRPVLEMLRKEGEDGELWFAAAHMWDVSAATKSGFKGAWCSVLEKEPCLEIFGEMDVMADSLPEMARMVVEKAKGRGRG</sequence>
<dbReference type="Proteomes" id="UP000481288">
    <property type="component" value="Unassembled WGS sequence"/>
</dbReference>
<dbReference type="OrthoDB" id="2363873at2759"/>
<dbReference type="Pfam" id="PF00702">
    <property type="entry name" value="Hydrolase"/>
    <property type="match status" value="1"/>
</dbReference>
<dbReference type="GO" id="GO:0016787">
    <property type="term" value="F:hydrolase activity"/>
    <property type="evidence" value="ECO:0007669"/>
    <property type="project" value="UniProtKB-KW"/>
</dbReference>
<organism evidence="2 3">
    <name type="scientific">Lachnellula cervina</name>
    <dbReference type="NCBI Taxonomy" id="1316786"/>
    <lineage>
        <taxon>Eukaryota</taxon>
        <taxon>Fungi</taxon>
        <taxon>Dikarya</taxon>
        <taxon>Ascomycota</taxon>
        <taxon>Pezizomycotina</taxon>
        <taxon>Leotiomycetes</taxon>
        <taxon>Helotiales</taxon>
        <taxon>Lachnaceae</taxon>
        <taxon>Lachnellula</taxon>
    </lineage>
</organism>
<dbReference type="InterPro" id="IPR036412">
    <property type="entry name" value="HAD-like_sf"/>
</dbReference>
<protein>
    <recommendedName>
        <fullName evidence="4">(S)-2-haloacid dehalogenase 4A</fullName>
    </recommendedName>
</protein>
<dbReference type="PANTHER" id="PTHR43316:SF4">
    <property type="entry name" value="ACID DEHALOGENASE, PUTATIVE (AFU_ORTHOLOGUE AFUA_8G05870)-RELATED"/>
    <property type="match status" value="1"/>
</dbReference>
<evidence type="ECO:0000313" key="2">
    <source>
        <dbReference type="EMBL" id="TVY54577.1"/>
    </source>
</evidence>
<dbReference type="InterPro" id="IPR023214">
    <property type="entry name" value="HAD_sf"/>
</dbReference>
<dbReference type="EMBL" id="QGMG01000327">
    <property type="protein sequence ID" value="TVY54577.1"/>
    <property type="molecule type" value="Genomic_DNA"/>
</dbReference>
<keyword evidence="1" id="KW-0378">Hydrolase</keyword>
<dbReference type="InterPro" id="IPR051540">
    <property type="entry name" value="S-2-haloacid_dehalogenase"/>
</dbReference>
<dbReference type="PANTHER" id="PTHR43316">
    <property type="entry name" value="HYDROLASE, HALOACID DELAHOGENASE-RELATED"/>
    <property type="match status" value="1"/>
</dbReference>
<dbReference type="SUPFAM" id="SSF56784">
    <property type="entry name" value="HAD-like"/>
    <property type="match status" value="1"/>
</dbReference>
<name>A0A7D8Z142_9HELO</name>
<evidence type="ECO:0000313" key="3">
    <source>
        <dbReference type="Proteomes" id="UP000481288"/>
    </source>
</evidence>
<accession>A0A7D8Z142</accession>
<evidence type="ECO:0008006" key="4">
    <source>
        <dbReference type="Google" id="ProtNLM"/>
    </source>
</evidence>
<dbReference type="Gene3D" id="3.40.50.1000">
    <property type="entry name" value="HAD superfamily/HAD-like"/>
    <property type="match status" value="1"/>
</dbReference>
<evidence type="ECO:0000256" key="1">
    <source>
        <dbReference type="ARBA" id="ARBA00022801"/>
    </source>
</evidence>
<dbReference type="Gene3D" id="1.10.150.240">
    <property type="entry name" value="Putative phosphatase, domain 2"/>
    <property type="match status" value="1"/>
</dbReference>
<keyword evidence="3" id="KW-1185">Reference proteome</keyword>
<comment type="caution">
    <text evidence="2">The sequence shown here is derived from an EMBL/GenBank/DDBJ whole genome shotgun (WGS) entry which is preliminary data.</text>
</comment>
<proteinExistence type="predicted"/>
<dbReference type="InterPro" id="IPR023198">
    <property type="entry name" value="PGP-like_dom2"/>
</dbReference>
<gene>
    <name evidence="2" type="ORF">LCER1_G005423</name>
</gene>
<reference evidence="2 3" key="1">
    <citation type="submission" date="2018-05" db="EMBL/GenBank/DDBJ databases">
        <title>Whole genome sequencing for identification of molecular markers to develop diagnostic detection tools for the regulated plant pathogen Lachnellula willkommii.</title>
        <authorList>
            <person name="Giroux E."/>
            <person name="Bilodeau G."/>
        </authorList>
    </citation>
    <scope>NUCLEOTIDE SEQUENCE [LARGE SCALE GENOMIC DNA]</scope>
    <source>
        <strain evidence="2 3">CBS 625.97</strain>
    </source>
</reference>